<evidence type="ECO:0000313" key="2">
    <source>
        <dbReference type="Proteomes" id="UP000464658"/>
    </source>
</evidence>
<dbReference type="EMBL" id="AP021906">
    <property type="protein sequence ID" value="BBP87087.1"/>
    <property type="molecule type" value="Genomic_DNA"/>
</dbReference>
<protein>
    <submittedName>
        <fullName evidence="1">Uncharacterized protein</fullName>
    </submittedName>
</protein>
<evidence type="ECO:0000313" key="1">
    <source>
        <dbReference type="EMBL" id="BBP87087.1"/>
    </source>
</evidence>
<dbReference type="AlphaFoldDB" id="A0A5S9M0F3"/>
<dbReference type="InterPro" id="IPR036291">
    <property type="entry name" value="NAD(P)-bd_dom_sf"/>
</dbReference>
<gene>
    <name evidence="1" type="ORF">BsIDN1_07050</name>
</gene>
<proteinExistence type="predicted"/>
<dbReference type="SUPFAM" id="SSF51735">
    <property type="entry name" value="NAD(P)-binding Rossmann-fold domains"/>
    <property type="match status" value="1"/>
</dbReference>
<name>A0A5S9M0F3_BACIA</name>
<dbReference type="Proteomes" id="UP000464658">
    <property type="component" value="Chromosome"/>
</dbReference>
<accession>A0A5S9M0F3</accession>
<dbReference type="Gene3D" id="3.40.50.720">
    <property type="entry name" value="NAD(P)-binding Rossmann-like Domain"/>
    <property type="match status" value="1"/>
</dbReference>
<reference evidence="1 2" key="1">
    <citation type="submission" date="2019-12" db="EMBL/GenBank/DDBJ databases">
        <title>Full genome sequence of a Bacillus safensis strain isolated from commercially available natto in Indonesia.</title>
        <authorList>
            <person name="Yoshida M."/>
            <person name="Uomi M."/>
            <person name="Waturangi D."/>
            <person name="Ekaputri J.J."/>
            <person name="Setiamarga D.H.E."/>
        </authorList>
    </citation>
    <scope>NUCLEOTIDE SEQUENCE [LARGE SCALE GENOMIC DNA]</scope>
    <source>
        <strain evidence="1 2">IDN1</strain>
    </source>
</reference>
<organism evidence="1 2">
    <name type="scientific">Bacillus safensis</name>
    <dbReference type="NCBI Taxonomy" id="561879"/>
    <lineage>
        <taxon>Bacteria</taxon>
        <taxon>Bacillati</taxon>
        <taxon>Bacillota</taxon>
        <taxon>Bacilli</taxon>
        <taxon>Bacillales</taxon>
        <taxon>Bacillaceae</taxon>
        <taxon>Bacillus</taxon>
    </lineage>
</organism>
<sequence length="134" mass="15185">MLHLWNVSDKEDIVDPAQFKELHASTGQSILYLYQALRQANKEPIRLVVVTKGGQFVKPGDDLHVEKTPLVGLLKTIPQEWEGAEVSHLDIEAEDVEQDAKHIAEELSAIHIKAEVSYRNGDRFVPKLEKSQYD</sequence>